<dbReference type="NCBIfam" id="NF047595">
    <property type="entry name" value="IS66_ISRel24_TnpA"/>
    <property type="match status" value="1"/>
</dbReference>
<sequence length="162" mass="18243">MNDLRDRDAVLPASVAGSTAERLQRSGRETDERDRLADASRIEIVSDRRRWHAPEFRARVVIASYESRRPIREVAAQYGIHPSLVFRWRREARAKAQAKGGTSFIPVMVAPAPEPQPLERRREQGTLSGRAVSLVFPDGVRLEFDTGLSADRLREIVGALRS</sequence>
<proteinExistence type="predicted"/>
<organism evidence="2 3">
    <name type="scientific">Komagataeibacter intermedius AF2</name>
    <dbReference type="NCBI Taxonomy" id="1458464"/>
    <lineage>
        <taxon>Bacteria</taxon>
        <taxon>Pseudomonadati</taxon>
        <taxon>Pseudomonadota</taxon>
        <taxon>Alphaproteobacteria</taxon>
        <taxon>Acetobacterales</taxon>
        <taxon>Acetobacteraceae</taxon>
        <taxon>Komagataeibacter</taxon>
    </lineage>
</organism>
<dbReference type="EMBL" id="JUFX02000261">
    <property type="protein sequence ID" value="KPH85081.1"/>
    <property type="molecule type" value="Genomic_DNA"/>
</dbReference>
<feature type="region of interest" description="Disordered" evidence="1">
    <location>
        <begin position="15"/>
        <end position="34"/>
    </location>
</feature>
<protein>
    <recommendedName>
        <fullName evidence="4">Transposase</fullName>
    </recommendedName>
</protein>
<dbReference type="SUPFAM" id="SSF48295">
    <property type="entry name" value="TrpR-like"/>
    <property type="match status" value="1"/>
</dbReference>
<dbReference type="GO" id="GO:0004803">
    <property type="term" value="F:transposase activity"/>
    <property type="evidence" value="ECO:0007669"/>
    <property type="project" value="InterPro"/>
</dbReference>
<dbReference type="RefSeq" id="WP_052279943.1">
    <property type="nucleotide sequence ID" value="NZ_JUFX02000261.1"/>
</dbReference>
<dbReference type="OrthoDB" id="7219132at2"/>
<dbReference type="Pfam" id="PF01527">
    <property type="entry name" value="HTH_Tnp_1"/>
    <property type="match status" value="1"/>
</dbReference>
<geneLocation type="plasmid" evidence="2">
    <name>unnamed 4</name>
</geneLocation>
<name>A0A0N1F7F9_9PROT</name>
<keyword evidence="2" id="KW-0614">Plasmid</keyword>
<evidence type="ECO:0000313" key="2">
    <source>
        <dbReference type="EMBL" id="KPH85081.1"/>
    </source>
</evidence>
<dbReference type="PANTHER" id="PTHR37936">
    <property type="entry name" value="TRANSPOSASE INSC FOR INSERTION ELEMENT IS2A-RELATED"/>
    <property type="match status" value="1"/>
</dbReference>
<evidence type="ECO:0000256" key="1">
    <source>
        <dbReference type="SAM" id="MobiDB-lite"/>
    </source>
</evidence>
<feature type="compositionally biased region" description="Basic and acidic residues" evidence="1">
    <location>
        <begin position="22"/>
        <end position="34"/>
    </location>
</feature>
<accession>A0A0N1F7F9</accession>
<dbReference type="GO" id="GO:0043565">
    <property type="term" value="F:sequence-specific DNA binding"/>
    <property type="evidence" value="ECO:0007669"/>
    <property type="project" value="InterPro"/>
</dbReference>
<comment type="caution">
    <text evidence="2">The sequence shown here is derived from an EMBL/GenBank/DDBJ whole genome shotgun (WGS) entry which is preliminary data.</text>
</comment>
<dbReference type="PANTHER" id="PTHR37936:SF3">
    <property type="entry name" value="TRANSPOSASE INSC FOR INSERTION ELEMENT IS2A-RELATED"/>
    <property type="match status" value="1"/>
</dbReference>
<dbReference type="GO" id="GO:0006313">
    <property type="term" value="P:DNA transposition"/>
    <property type="evidence" value="ECO:0007669"/>
    <property type="project" value="InterPro"/>
</dbReference>
<reference evidence="2 3" key="1">
    <citation type="submission" date="2015-07" db="EMBL/GenBank/DDBJ databases">
        <title>Draft Genome Sequence of Komagataeibacter intermedius Strain AF2, Isolated from Kombucha Tea.</title>
        <authorList>
            <person name="Santos R.A."/>
            <person name="Berretta A.A."/>
            <person name="Barud H.S."/>
            <person name="Ribeiro S.J."/>
            <person name="Gonzalez-Garcia L.N."/>
            <person name="Zucchi T.D."/>
            <person name="Goldman G.H."/>
            <person name="Riano-Pachon D.M."/>
        </authorList>
    </citation>
    <scope>NUCLEOTIDE SEQUENCE [LARGE SCALE GENOMIC DNA]</scope>
    <source>
        <strain evidence="2 3">AF2</strain>
        <plasmid evidence="2">unnamed 4</plasmid>
    </source>
</reference>
<dbReference type="AlphaFoldDB" id="A0A0N1F7F9"/>
<gene>
    <name evidence="2" type="ORF">GLUCOINTEAF2_0203590</name>
</gene>
<evidence type="ECO:0000313" key="3">
    <source>
        <dbReference type="Proteomes" id="UP000031553"/>
    </source>
</evidence>
<dbReference type="InterPro" id="IPR010921">
    <property type="entry name" value="Trp_repressor/repl_initiator"/>
</dbReference>
<dbReference type="InterPro" id="IPR002514">
    <property type="entry name" value="Transposase_8"/>
</dbReference>
<dbReference type="Proteomes" id="UP000031553">
    <property type="component" value="Unassembled WGS sequence"/>
</dbReference>
<evidence type="ECO:0008006" key="4">
    <source>
        <dbReference type="Google" id="ProtNLM"/>
    </source>
</evidence>